<gene>
    <name evidence="1" type="ORF">FBZ92_10415</name>
</gene>
<reference evidence="1 2" key="1">
    <citation type="submission" date="2019-06" db="EMBL/GenBank/DDBJ databases">
        <title>Genomic Encyclopedia of Type Strains, Phase IV (KMG-V): Genome sequencing to study the core and pangenomes of soil and plant-associated prokaryotes.</title>
        <authorList>
            <person name="Whitman W."/>
        </authorList>
    </citation>
    <scope>NUCLEOTIDE SEQUENCE [LARGE SCALE GENOMIC DNA]</scope>
    <source>
        <strain evidence="1 2">BR 11140</strain>
    </source>
</reference>
<evidence type="ECO:0000313" key="1">
    <source>
        <dbReference type="EMBL" id="TWB63261.1"/>
    </source>
</evidence>
<dbReference type="Proteomes" id="UP000318050">
    <property type="component" value="Unassembled WGS sequence"/>
</dbReference>
<protein>
    <submittedName>
        <fullName evidence="1">Uncharacterized protein</fullName>
    </submittedName>
</protein>
<organism evidence="1 2">
    <name type="scientific">Nitrospirillum amazonense</name>
    <dbReference type="NCBI Taxonomy" id="28077"/>
    <lineage>
        <taxon>Bacteria</taxon>
        <taxon>Pseudomonadati</taxon>
        <taxon>Pseudomonadota</taxon>
        <taxon>Alphaproteobacteria</taxon>
        <taxon>Rhodospirillales</taxon>
        <taxon>Azospirillaceae</taxon>
        <taxon>Nitrospirillum</taxon>
    </lineage>
</organism>
<name>A0A560GUU3_9PROT</name>
<evidence type="ECO:0000313" key="2">
    <source>
        <dbReference type="Proteomes" id="UP000318050"/>
    </source>
</evidence>
<comment type="caution">
    <text evidence="1">The sequence shown here is derived from an EMBL/GenBank/DDBJ whole genome shotgun (WGS) entry which is preliminary data.</text>
</comment>
<dbReference type="EMBL" id="VITT01000004">
    <property type="protein sequence ID" value="TWB63261.1"/>
    <property type="molecule type" value="Genomic_DNA"/>
</dbReference>
<proteinExistence type="predicted"/>
<dbReference type="AlphaFoldDB" id="A0A560GUU3"/>
<accession>A0A560GUU3</accession>
<sequence>MIRPWPIRREGSRVAASARCDSRAGDGRHGRRAGPARRMAALGLALGMGAALTGCSGSLAWLGGEPPPDDNALPPAVSPSLVGRGEWHGGLSRAQSTTYLVARNAAEWQSLWDLVGMRVPGALPERLMALGVFLGSRNSSGAGVEVVNTRVEHRDGMRDRLVVEYHEFDQSSRNTATGSLTSPYAIVLVDWSDAPVRFARVP</sequence>